<dbReference type="Proteomes" id="UP000473699">
    <property type="component" value="Unassembled WGS sequence"/>
</dbReference>
<accession>A0A6L5YEQ2</accession>
<dbReference type="SUPFAM" id="SSF103515">
    <property type="entry name" value="Autotransporter"/>
    <property type="match status" value="1"/>
</dbReference>
<dbReference type="Pfam" id="PF03797">
    <property type="entry name" value="Autotransporter"/>
    <property type="match status" value="1"/>
</dbReference>
<dbReference type="RefSeq" id="WP_154529654.1">
    <property type="nucleotide sequence ID" value="NZ_VUNH01000014.1"/>
</dbReference>
<proteinExistence type="predicted"/>
<dbReference type="Gene3D" id="2.40.128.130">
    <property type="entry name" value="Autotransporter beta-domain"/>
    <property type="match status" value="1"/>
</dbReference>
<dbReference type="EMBL" id="VUNH01000014">
    <property type="protein sequence ID" value="MST56580.1"/>
    <property type="molecule type" value="Genomic_DNA"/>
</dbReference>
<name>A0A6L5YEQ2_9BACT</name>
<evidence type="ECO:0000313" key="4">
    <source>
        <dbReference type="Proteomes" id="UP000473699"/>
    </source>
</evidence>
<keyword evidence="4" id="KW-1185">Reference proteome</keyword>
<evidence type="ECO:0000313" key="3">
    <source>
        <dbReference type="EMBL" id="MST56580.1"/>
    </source>
</evidence>
<gene>
    <name evidence="3" type="ORF">FYJ74_11170</name>
</gene>
<sequence length="1922" mass="189734">MKKNRKQEIARYRSGLAAKALAASLLLAASSLPAAAKTIDNNNPFAIELGIVNFAAGGGALNITGDVNESVTGEALSVTGNHAVAGASAALAPFSLKLEDIPPLTGLVTGTLSGELNLSAAGGGGLAALDNVNAESATHALDVSGNSASATGALSAALGGGVLSVRGGSTLKGQTGVSVTGNSASAQVVSPLKASVEALDAGSVKADAIALEGSLAVAGGGAAAAMMGSAAIVSDNGAVDFSNNSASASGGIAAALGGGALSVMGDVFVAGDKDVSVTGNSASAQVASPLKASVEKLEVTGVATVENVALEGSLALAGGGAAAMTGPAAIVSNSGAVDFSNNSASASGGIAAALGGGVLSVMGDASVDGDKDVSVAGNSAAAHVSAPLKASVEKLEVTGVATVENVALEGSLALAGGGAAAAMTGPAEIVSNSGAVDFSNNSATASGGIAAALGGGALSVMGNVDFDGDQGVALAGNSASAQVNSPLSLKVGAVALPGPKKILDGVSLEGSLAMAAGGAAFSGRWIEVKGNDGAVLLSGNSAAASGALALAAGGGLAAVEEIEITGKSAALKGNSASAASNGNVALTVEGLALDGVLPPFPELKLQKGALRLPLAAAVGGAGASVSDIDVTADETVELSGNTAAASGGIAAALGGGLAGFDDVDLIGPKGVSVTGNAAQATAQNFELLGLEGVSVVYDDDADPATPNYKQSLDSLSLQGSLAAALGGGVLGVGTYLDAGSETLALNGNAAAASGGLAAAAGGGFADFGSAALKGKTVEMKDNAVSATAEGGLSLEAKGLSLDLGFAAPGAKVSLGAFALKLPVAAAIGGAGAGIGGIEAKAAETIELSGNSASASGGIAAALGGGLAGLGYIDLIAPQRVSLANNTAFAKAAGGAELNVEGLELALPGFLPQPVSLGKLEGRAPIAAAFGGAIAGDGWIETEKLVVSDNAALAQGGLAAAIGGVGMTTVADPGTGNPVSAQFRGNRAEALGSEKISLSVAGLKLGGMTPFGEGTTSLSGSVAAAIGGAGIVTADTLPNGGAVLFADNRASADGSLAAALGGATADFSTDNTNYPDEVAFTRNRALARNSTGIPLSIEGDALKELAVNLVGSLDPANEEGLKALANAALSARSIAFAAGGAAFMPDDIFAGREVNFVANEAAAEGDLGVALGGAVTGFGNVDIESDGNVTFAGNKVSGSTLALGGAVYTFGDLNLIAPQGRVAFMSAGDDAVFRGTLTIESETLLGVKGAELVDQKLALSEAGVPDAVAKIFTPAGGAADLTAVEAFVGEKGEPGGLFRIAADTVDLKNDSEAMVLGASGDGKHYFMTVESPAITGGGAFKATKYRNASVGFDVDGDARHYYLDVKDSKDLVWNGTTNADWDIDATQNWKDGNGAAEKFFNADRVAFDDTAKEYVVDVVDPVVLPGAMTVAGAKDYAFVSTAGAPHLIGTPALALTGSGKTAFANLDVAVTESFTAGAASQLVADGTRTAGGMAVVRGTGSAALNVEKGAALMVQKAELNIPYRIVDGFAGYGPVMNWHTQPYAGAIFDEAALAYAPEGAWDPITEGYVTLWDEGTVTFTDRFRMESDPAALLSLANTALTLSRSFAGTLNARASSRQNATGDLSSLGRMNFVPDAGAPAADKGVWGSIWYGHSDVDGMTVAGAKGVFEQDSTTKSYGATIGGDFTRRGFTTGLAVQLGKYDIDGAYGSDADGKFIGVGLYGGFKRGAWEFTGDLGYNWFDTDVTANLSGGSFSADGVKGHVATAGVRANWHLPARGSVQVTPFLGLRFSRYDQDAYDMKGSFIEQKIRSEDSSVDQWTLPLGVRFDWNLKNRGDWELKPSLEIAYVRAFGDTDIDSRLRFLGSGSTLPAMDFTSAVTDENSFRTALQLEGKRRNMTLGLNLSGQFSSNQKDLGVGATVRWDF</sequence>
<dbReference type="PROSITE" id="PS51208">
    <property type="entry name" value="AUTOTRANSPORTER"/>
    <property type="match status" value="1"/>
</dbReference>
<keyword evidence="1" id="KW-0732">Signal</keyword>
<reference evidence="3 4" key="1">
    <citation type="submission" date="2019-08" db="EMBL/GenBank/DDBJ databases">
        <title>In-depth cultivation of the pig gut microbiome towards novel bacterial diversity and tailored functional studies.</title>
        <authorList>
            <person name="Wylensek D."/>
            <person name="Hitch T.C.A."/>
            <person name="Clavel T."/>
        </authorList>
    </citation>
    <scope>NUCLEOTIDE SEQUENCE [LARGE SCALE GENOMIC DNA]</scope>
    <source>
        <strain evidence="3 4">SM-530-WT-4B</strain>
    </source>
</reference>
<evidence type="ECO:0000259" key="2">
    <source>
        <dbReference type="PROSITE" id="PS51208"/>
    </source>
</evidence>
<dbReference type="InterPro" id="IPR036709">
    <property type="entry name" value="Autotransporte_beta_dom_sf"/>
</dbReference>
<feature type="domain" description="Autotransporter" evidence="2">
    <location>
        <begin position="1637"/>
        <end position="1922"/>
    </location>
</feature>
<evidence type="ECO:0000256" key="1">
    <source>
        <dbReference type="SAM" id="SignalP"/>
    </source>
</evidence>
<dbReference type="SMART" id="SM00869">
    <property type="entry name" value="Autotransporter"/>
    <property type="match status" value="1"/>
</dbReference>
<protein>
    <submittedName>
        <fullName evidence="3">Autotransporter outer membrane beta-barrel domain-containing protein</fullName>
    </submittedName>
</protein>
<feature type="chain" id="PRO_5026735352" evidence="1">
    <location>
        <begin position="37"/>
        <end position="1922"/>
    </location>
</feature>
<feature type="signal peptide" evidence="1">
    <location>
        <begin position="1"/>
        <end position="36"/>
    </location>
</feature>
<dbReference type="InterPro" id="IPR005546">
    <property type="entry name" value="Autotransporte_beta"/>
</dbReference>
<organism evidence="3 4">
    <name type="scientific">Pyramidobacter porci</name>
    <dbReference type="NCBI Taxonomy" id="2605789"/>
    <lineage>
        <taxon>Bacteria</taxon>
        <taxon>Thermotogati</taxon>
        <taxon>Synergistota</taxon>
        <taxon>Synergistia</taxon>
        <taxon>Synergistales</taxon>
        <taxon>Dethiosulfovibrionaceae</taxon>
        <taxon>Pyramidobacter</taxon>
    </lineage>
</organism>
<comment type="caution">
    <text evidence="3">The sequence shown here is derived from an EMBL/GenBank/DDBJ whole genome shotgun (WGS) entry which is preliminary data.</text>
</comment>